<dbReference type="InterPro" id="IPR003672">
    <property type="entry name" value="CobN/Mg_chltase"/>
</dbReference>
<name>E1QJY2_DESB2</name>
<feature type="domain" description="CobN/magnesium chelatase" evidence="1">
    <location>
        <begin position="120"/>
        <end position="1220"/>
    </location>
</feature>
<dbReference type="NCBIfam" id="TIGR02257">
    <property type="entry name" value="cobalto_cobN"/>
    <property type="match status" value="1"/>
</dbReference>
<dbReference type="PANTHER" id="PTHR44119">
    <property type="entry name" value="MAGNESIUM-CHELATASE SUBUNIT CHLH, CHLOROPLASTIC"/>
    <property type="match status" value="1"/>
</dbReference>
<evidence type="ECO:0000313" key="3">
    <source>
        <dbReference type="Proteomes" id="UP000009047"/>
    </source>
</evidence>
<protein>
    <submittedName>
        <fullName evidence="2">Cobaltochelatase</fullName>
        <ecNumber evidence="2">6.6.1.2</ecNumber>
    </submittedName>
</protein>
<dbReference type="HOGENOM" id="CLU_002017_1_0_7"/>
<gene>
    <name evidence="2" type="ordered locus">Deba_2517</name>
</gene>
<dbReference type="GO" id="GO:0009236">
    <property type="term" value="P:cobalamin biosynthetic process"/>
    <property type="evidence" value="ECO:0007669"/>
    <property type="project" value="InterPro"/>
</dbReference>
<dbReference type="Pfam" id="PF02514">
    <property type="entry name" value="CobN-Mg_chel"/>
    <property type="match status" value="1"/>
</dbReference>
<dbReference type="CDD" id="cd10150">
    <property type="entry name" value="CobN_like"/>
    <property type="match status" value="1"/>
</dbReference>
<dbReference type="RefSeq" id="WP_013259314.1">
    <property type="nucleotide sequence ID" value="NC_014365.1"/>
</dbReference>
<accession>E1QJY2</accession>
<dbReference type="STRING" id="644282.Deba_2517"/>
<dbReference type="AlphaFoldDB" id="E1QJY2"/>
<sequence>MSATHLVVYNAGGSGMASLGRAARRLNQERPGALRVSARGGEDLFDEKQIGIFLDLVRQADSLIVILHGGKTSCPFFDRLMEAAQGVKLFIHPSDEEETELARHFCPDFATEPFKKKIYYLKFGGEENWLGLLKTEAGLPAEAPKEQPCQGLYHPKLGLVETLEQYLAGLGLGLEDLLNPTRPVLGYWFGQYLLLDSNLDHVDAMVDEIEAQGAIPICCYHRRYPDPILDVKDMRWIFDNYYRRDGRTLIQVMISPMHFSLNLNLPKEAGVLSELNVPVIQAISTFNNRRQWDETIQGLSPMDVSLSVAAPEFDGNLISVPAATREQTKRDPITGAMITRMEPIAERVAKIVRLARNWAKLALKPNHEKKVAIIFHNYPPRNDKIGCAAGLDSFASVSRLLARMKREGFVVDDTFEEAESLAKAMVGGLTVDQRWLSMDKMAARAADQAGAERLGPWAAELPPQNQAHMAKDWGPSPGELFVHEGKVLINGLINGNVYVGVQPPRGFIEQPEKIHDPYLSPSHHYLFHYRWIRDVFGADAVIHVGKHGSLEWLPGKSVGLGPRCYPELSIMDMPNIYPYIVNDPGEGTQAKRRSYCCLVDHLIPVMTNADTYEELAKIDELVLSYQHTKDMNPTRLPVARKELWEHVEKANLDSDLELSRDEALADFDGFLEKLHSYLSEVSDTAIADGLHIFGQAPVGDGLVELATQLMRLKNGDTPSLREAVAADWGYDYDYIFANRGKTDRTGRFATNAVALKEIHNRCLELAAGAVAGRDAGGLAQGREGDIKLALEFLTETALPRVARTHEELDAVLRALNGGFVGPGNSGCPTRGRVDVLPTGRNFCSVDPYKLPSPTAWRVGKQLGDDLVERYKRETGGPPDNLGMVIWGSPNMRTQGECIAEALYLMGLKPVWNAKNGRVEGLAVTPVNELSFPRVDITFRTSGFFRDAFPNLMEMLDEAAGMVAALNEPPESNFLRRNVIKEMKELEQRGLDAQQAWREASFRVYSDPPGAYGAGVAAAIDAKAWKTSDDLGDVYVTWGGYAYGKQSYGLDRRENFRRRLKDINLVVKNEDSREYDLLSSDDYNAYFGGFVAAVKMASGVQPRAYSGDASDPDRVKNRSIQEESKHVFRSRVLNPKWIEGLMRHGYKGAGDLSRAVDIAFHWDATSGVMEDWMYQGLAEKYAFDQRMRDWLKEVNPYALQNITERLLEAISRGMWDADDETKQKLERLFLEAEGDLEEANI</sequence>
<organism evidence="2 3">
    <name type="scientific">Desulfarculus baarsii (strain ATCC 33931 / DSM 2075 / LMG 7858 / VKM B-1802 / 2st14)</name>
    <dbReference type="NCBI Taxonomy" id="644282"/>
    <lineage>
        <taxon>Bacteria</taxon>
        <taxon>Pseudomonadati</taxon>
        <taxon>Thermodesulfobacteriota</taxon>
        <taxon>Desulfarculia</taxon>
        <taxon>Desulfarculales</taxon>
        <taxon>Desulfarculaceae</taxon>
        <taxon>Desulfarculus</taxon>
    </lineage>
</organism>
<evidence type="ECO:0000313" key="2">
    <source>
        <dbReference type="EMBL" id="ADK85875.1"/>
    </source>
</evidence>
<dbReference type="GO" id="GO:0051116">
    <property type="term" value="F:cobaltochelatase activity"/>
    <property type="evidence" value="ECO:0007669"/>
    <property type="project" value="UniProtKB-EC"/>
</dbReference>
<keyword evidence="2" id="KW-0436">Ligase</keyword>
<dbReference type="PANTHER" id="PTHR44119:SF7">
    <property type="entry name" value="MAGNESIUM CHELATASE SUBUNIT"/>
    <property type="match status" value="1"/>
</dbReference>
<dbReference type="InterPro" id="IPR011953">
    <property type="entry name" value="Cobalto_CobN"/>
</dbReference>
<proteinExistence type="predicted"/>
<dbReference type="KEGG" id="dbr:Deba_2517"/>
<keyword evidence="3" id="KW-1185">Reference proteome</keyword>
<dbReference type="eggNOG" id="COG1429">
    <property type="taxonomic scope" value="Bacteria"/>
</dbReference>
<dbReference type="OrthoDB" id="9757976at2"/>
<reference evidence="2 3" key="1">
    <citation type="journal article" date="2010" name="Stand. Genomic Sci.">
        <title>Complete genome sequence of Desulfarculus baarsii type strain (2st14).</title>
        <authorList>
            <person name="Sun H."/>
            <person name="Spring S."/>
            <person name="Lapidus A."/>
            <person name="Davenport K."/>
            <person name="Del Rio T.G."/>
            <person name="Tice H."/>
            <person name="Nolan M."/>
            <person name="Copeland A."/>
            <person name="Cheng J.F."/>
            <person name="Lucas S."/>
            <person name="Tapia R."/>
            <person name="Goodwin L."/>
            <person name="Pitluck S."/>
            <person name="Ivanova N."/>
            <person name="Pagani I."/>
            <person name="Mavromatis K."/>
            <person name="Ovchinnikova G."/>
            <person name="Pati A."/>
            <person name="Chen A."/>
            <person name="Palaniappan K."/>
            <person name="Hauser L."/>
            <person name="Chang Y.J."/>
            <person name="Jeffries C.D."/>
            <person name="Detter J.C."/>
            <person name="Han C."/>
            <person name="Rohde M."/>
            <person name="Brambilla E."/>
            <person name="Goker M."/>
            <person name="Woyke T."/>
            <person name="Bristow J."/>
            <person name="Eisen J.A."/>
            <person name="Markowitz V."/>
            <person name="Hugenholtz P."/>
            <person name="Kyrpides N.C."/>
            <person name="Klenk H.P."/>
            <person name="Land M."/>
        </authorList>
    </citation>
    <scope>NUCLEOTIDE SEQUENCE [LARGE SCALE GENOMIC DNA]</scope>
    <source>
        <strain evidence="3">ATCC 33931 / DSM 2075 / LMG 7858 / VKM B-1802 / 2st14</strain>
    </source>
</reference>
<dbReference type="Proteomes" id="UP000009047">
    <property type="component" value="Chromosome"/>
</dbReference>
<dbReference type="EC" id="6.6.1.2" evidence="2"/>
<dbReference type="EMBL" id="CP002085">
    <property type="protein sequence ID" value="ADK85875.1"/>
    <property type="molecule type" value="Genomic_DNA"/>
</dbReference>
<evidence type="ECO:0000259" key="1">
    <source>
        <dbReference type="Pfam" id="PF02514"/>
    </source>
</evidence>